<dbReference type="EMBL" id="OW240921">
    <property type="protein sequence ID" value="CAH2319105.1"/>
    <property type="molecule type" value="Genomic_DNA"/>
</dbReference>
<gene>
    <name evidence="1" type="ORF">PECUL_23A016442</name>
</gene>
<keyword evidence="2" id="KW-1185">Reference proteome</keyword>
<name>A0AAD1TAP0_PELCU</name>
<accession>A0AAD1TAP0</accession>
<reference evidence="1" key="1">
    <citation type="submission" date="2022-03" db="EMBL/GenBank/DDBJ databases">
        <authorList>
            <person name="Alioto T."/>
            <person name="Alioto T."/>
            <person name="Gomez Garrido J."/>
        </authorList>
    </citation>
    <scope>NUCLEOTIDE SEQUENCE</scope>
</reference>
<proteinExistence type="predicted"/>
<evidence type="ECO:0000313" key="1">
    <source>
        <dbReference type="EMBL" id="CAH2319105.1"/>
    </source>
</evidence>
<dbReference type="Proteomes" id="UP001295444">
    <property type="component" value="Chromosome 10"/>
</dbReference>
<dbReference type="AlphaFoldDB" id="A0AAD1TAP0"/>
<protein>
    <submittedName>
        <fullName evidence="1">Uncharacterized protein</fullName>
    </submittedName>
</protein>
<organism evidence="1 2">
    <name type="scientific">Pelobates cultripes</name>
    <name type="common">Western spadefoot toad</name>
    <dbReference type="NCBI Taxonomy" id="61616"/>
    <lineage>
        <taxon>Eukaryota</taxon>
        <taxon>Metazoa</taxon>
        <taxon>Chordata</taxon>
        <taxon>Craniata</taxon>
        <taxon>Vertebrata</taxon>
        <taxon>Euteleostomi</taxon>
        <taxon>Amphibia</taxon>
        <taxon>Batrachia</taxon>
        <taxon>Anura</taxon>
        <taxon>Pelobatoidea</taxon>
        <taxon>Pelobatidae</taxon>
        <taxon>Pelobates</taxon>
    </lineage>
</organism>
<sequence>MHTITDQVYTSTPELCLLKKLPDNLSKSTEIILTHLLASSTSGLARYWKSDTISSMTEVLRNVFEAKSDGDVMAPKKAAKAGKRKKEMILLEDKKEIIRKHEGGM</sequence>
<evidence type="ECO:0000313" key="2">
    <source>
        <dbReference type="Proteomes" id="UP001295444"/>
    </source>
</evidence>